<dbReference type="EMBL" id="JBGMEF010000018">
    <property type="protein sequence ID" value="MFO3667222.1"/>
    <property type="molecule type" value="Genomic_DNA"/>
</dbReference>
<dbReference type="RefSeq" id="WP_410035589.1">
    <property type="nucleotide sequence ID" value="NZ_JBGMEF010000018.1"/>
</dbReference>
<dbReference type="InterPro" id="IPR052698">
    <property type="entry name" value="MoCofactor_Util/Proc"/>
</dbReference>
<sequence>MKAEILEIIYEENKKGKDASLVFLIENKGSTPGEDNSLMAVLSDGRSFGTIGGGKIEADVIRRTIEGFKDGKSFEFDYNLSKDGELKMSCGGNSRGFVKYFKASSRLIIFGAGHVSQKLARIATKTNFEVTVIDDREEFKDSPDFAGIKEYLAESIDEAIEKIDFDKEKTYIVLCTRGHSQDAEVLRNILDKEYKYLGMIGSKAKVISVFKDLEEEGYDRDKLNKIYTPIGLDIDNGSVEEIAISIMAEILMIKNKKSGQSQKFN</sequence>
<dbReference type="InterPro" id="IPR003777">
    <property type="entry name" value="XdhC_CoxI"/>
</dbReference>
<dbReference type="InterPro" id="IPR027051">
    <property type="entry name" value="XdhC_Rossmann_dom"/>
</dbReference>
<protein>
    <submittedName>
        <fullName evidence="3">XdhC family protein</fullName>
    </submittedName>
</protein>
<accession>A0ABW9MD28</accession>
<dbReference type="Gene3D" id="3.40.50.720">
    <property type="entry name" value="NAD(P)-binding Rossmann-like Domain"/>
    <property type="match status" value="1"/>
</dbReference>
<organism evidence="3 4">
    <name type="scientific">Anaerococcus kampingae</name>
    <dbReference type="NCBI Taxonomy" id="3115614"/>
    <lineage>
        <taxon>Bacteria</taxon>
        <taxon>Bacillati</taxon>
        <taxon>Bacillota</taxon>
        <taxon>Tissierellia</taxon>
        <taxon>Tissierellales</taxon>
        <taxon>Peptoniphilaceae</taxon>
        <taxon>Anaerococcus</taxon>
    </lineage>
</organism>
<dbReference type="PANTHER" id="PTHR30388:SF6">
    <property type="entry name" value="XANTHINE DEHYDROGENASE SUBUNIT A-RELATED"/>
    <property type="match status" value="1"/>
</dbReference>
<feature type="domain" description="XdhC Rossmann" evidence="2">
    <location>
        <begin position="107"/>
        <end position="250"/>
    </location>
</feature>
<dbReference type="Pfam" id="PF02625">
    <property type="entry name" value="XdhC_CoxI"/>
    <property type="match status" value="1"/>
</dbReference>
<keyword evidence="4" id="KW-1185">Reference proteome</keyword>
<proteinExistence type="predicted"/>
<reference evidence="3 4" key="1">
    <citation type="journal article" date="2025" name="Anaerobe">
        <title>Description of Anaerococcus kampingiae sp. nov., Anaerococcus groningensis sp. nov., Anaerococcus martiniensis sp. nov., and Anaerococcus cruorum sp. nov., isolated from human clinical specimens.</title>
        <authorList>
            <person name="Boiten K.E."/>
            <person name="Meijer J."/>
            <person name="van Wezel E.M."/>
            <person name="Veloo A.C.M."/>
        </authorList>
    </citation>
    <scope>NUCLEOTIDE SEQUENCE [LARGE SCALE GENOMIC DNA]</scope>
    <source>
        <strain evidence="3 4">ENR0874</strain>
    </source>
</reference>
<comment type="caution">
    <text evidence="3">The sequence shown here is derived from an EMBL/GenBank/DDBJ whole genome shotgun (WGS) entry which is preliminary data.</text>
</comment>
<evidence type="ECO:0000259" key="2">
    <source>
        <dbReference type="Pfam" id="PF13478"/>
    </source>
</evidence>
<evidence type="ECO:0000259" key="1">
    <source>
        <dbReference type="Pfam" id="PF02625"/>
    </source>
</evidence>
<feature type="domain" description="XdhC- CoxI" evidence="1">
    <location>
        <begin position="15"/>
        <end position="78"/>
    </location>
</feature>
<dbReference type="Proteomes" id="UP001637994">
    <property type="component" value="Unassembled WGS sequence"/>
</dbReference>
<dbReference type="Pfam" id="PF13478">
    <property type="entry name" value="XdhC_C"/>
    <property type="match status" value="1"/>
</dbReference>
<evidence type="ECO:0000313" key="4">
    <source>
        <dbReference type="Proteomes" id="UP001637994"/>
    </source>
</evidence>
<dbReference type="PANTHER" id="PTHR30388">
    <property type="entry name" value="ALDEHYDE OXIDOREDUCTASE MOLYBDENUM COFACTOR ASSEMBLY PROTEIN"/>
    <property type="match status" value="1"/>
</dbReference>
<name>A0ABW9MD28_9FIRM</name>
<gene>
    <name evidence="3" type="ORF">ACCQ42_05495</name>
</gene>
<evidence type="ECO:0000313" key="3">
    <source>
        <dbReference type="EMBL" id="MFO3667222.1"/>
    </source>
</evidence>